<proteinExistence type="predicted"/>
<protein>
    <recommendedName>
        <fullName evidence="4">DUF2178 domain-containing protein</fullName>
    </recommendedName>
</protein>
<keyword evidence="3" id="KW-1185">Reference proteome</keyword>
<evidence type="ECO:0000256" key="1">
    <source>
        <dbReference type="SAM" id="Phobius"/>
    </source>
</evidence>
<feature type="transmembrane region" description="Helical" evidence="1">
    <location>
        <begin position="33"/>
        <end position="52"/>
    </location>
</feature>
<name>A0ABQ1ZVL6_9BACL</name>
<evidence type="ECO:0000313" key="2">
    <source>
        <dbReference type="EMBL" id="GGH80478.1"/>
    </source>
</evidence>
<dbReference type="Proteomes" id="UP000605427">
    <property type="component" value="Unassembled WGS sequence"/>
</dbReference>
<comment type="caution">
    <text evidence="2">The sequence shown here is derived from an EMBL/GenBank/DDBJ whole genome shotgun (WGS) entry which is preliminary data.</text>
</comment>
<gene>
    <name evidence="2" type="ORF">GCM10007362_28850</name>
</gene>
<dbReference type="EMBL" id="BMDD01000003">
    <property type="protein sequence ID" value="GGH80478.1"/>
    <property type="molecule type" value="Genomic_DNA"/>
</dbReference>
<evidence type="ECO:0000313" key="3">
    <source>
        <dbReference type="Proteomes" id="UP000605427"/>
    </source>
</evidence>
<evidence type="ECO:0008006" key="4">
    <source>
        <dbReference type="Google" id="ProtNLM"/>
    </source>
</evidence>
<feature type="transmembrane region" description="Helical" evidence="1">
    <location>
        <begin position="9"/>
        <end position="27"/>
    </location>
</feature>
<accession>A0ABQ1ZVL6</accession>
<sequence>MRIEQKREMFWTIGASLFSLAFFIILAPVPKDILGIMIAGNVIGLIISLVRIRGEETSNERFVRKREENGPPGFWKGSLSESMRACAYLFIGLMILAVAVYLTEGANLLQMLVEQPLDTIGILALILVIVSFLMGTVFHAGSEERYERLKQRLERQQ</sequence>
<keyword evidence="1" id="KW-1133">Transmembrane helix</keyword>
<dbReference type="RefSeq" id="WP_172244662.1">
    <property type="nucleotide sequence ID" value="NZ_BMDD01000003.1"/>
</dbReference>
<organism evidence="2 3">
    <name type="scientific">Saccharibacillus endophyticus</name>
    <dbReference type="NCBI Taxonomy" id="2060666"/>
    <lineage>
        <taxon>Bacteria</taxon>
        <taxon>Bacillati</taxon>
        <taxon>Bacillota</taxon>
        <taxon>Bacilli</taxon>
        <taxon>Bacillales</taxon>
        <taxon>Paenibacillaceae</taxon>
        <taxon>Saccharibacillus</taxon>
    </lineage>
</organism>
<feature type="transmembrane region" description="Helical" evidence="1">
    <location>
        <begin position="85"/>
        <end position="102"/>
    </location>
</feature>
<keyword evidence="1" id="KW-0472">Membrane</keyword>
<keyword evidence="1" id="KW-0812">Transmembrane</keyword>
<feature type="transmembrane region" description="Helical" evidence="1">
    <location>
        <begin position="122"/>
        <end position="142"/>
    </location>
</feature>
<reference evidence="3" key="1">
    <citation type="journal article" date="2019" name="Int. J. Syst. Evol. Microbiol.">
        <title>The Global Catalogue of Microorganisms (GCM) 10K type strain sequencing project: providing services to taxonomists for standard genome sequencing and annotation.</title>
        <authorList>
            <consortium name="The Broad Institute Genomics Platform"/>
            <consortium name="The Broad Institute Genome Sequencing Center for Infectious Disease"/>
            <person name="Wu L."/>
            <person name="Ma J."/>
        </authorList>
    </citation>
    <scope>NUCLEOTIDE SEQUENCE [LARGE SCALE GENOMIC DNA]</scope>
    <source>
        <strain evidence="3">CCM 8702</strain>
    </source>
</reference>